<name>A0AA88S9S9_CHASR</name>
<dbReference type="Proteomes" id="UP001187415">
    <property type="component" value="Unassembled WGS sequence"/>
</dbReference>
<sequence>MTAELCQTNVKFCSGAVTAHRQSPRSRLSHRARAAPAYKCAAAPDAAPDIPTSPPPTTTSQRRKVETSNNHAFRTGNCYGITHHGVPPLRW</sequence>
<proteinExistence type="predicted"/>
<protein>
    <submittedName>
        <fullName evidence="2">Uncharacterized protein</fullName>
    </submittedName>
</protein>
<accession>A0AA88S9S9</accession>
<gene>
    <name evidence="2" type="ORF">Q5P01_018443</name>
</gene>
<dbReference type="EMBL" id="JAUPFM010000014">
    <property type="protein sequence ID" value="KAK2830512.1"/>
    <property type="molecule type" value="Genomic_DNA"/>
</dbReference>
<dbReference type="AlphaFoldDB" id="A0AA88S9S9"/>
<evidence type="ECO:0000256" key="1">
    <source>
        <dbReference type="SAM" id="MobiDB-lite"/>
    </source>
</evidence>
<evidence type="ECO:0000313" key="2">
    <source>
        <dbReference type="EMBL" id="KAK2830512.1"/>
    </source>
</evidence>
<reference evidence="2" key="1">
    <citation type="submission" date="2023-07" db="EMBL/GenBank/DDBJ databases">
        <title>Chromosome-level Genome Assembly of Striped Snakehead (Channa striata).</title>
        <authorList>
            <person name="Liu H."/>
        </authorList>
    </citation>
    <scope>NUCLEOTIDE SEQUENCE</scope>
    <source>
        <strain evidence="2">Gz</strain>
        <tissue evidence="2">Muscle</tissue>
    </source>
</reference>
<evidence type="ECO:0000313" key="3">
    <source>
        <dbReference type="Proteomes" id="UP001187415"/>
    </source>
</evidence>
<organism evidence="2 3">
    <name type="scientific">Channa striata</name>
    <name type="common">Snakehead murrel</name>
    <name type="synonym">Ophicephalus striatus</name>
    <dbReference type="NCBI Taxonomy" id="64152"/>
    <lineage>
        <taxon>Eukaryota</taxon>
        <taxon>Metazoa</taxon>
        <taxon>Chordata</taxon>
        <taxon>Craniata</taxon>
        <taxon>Vertebrata</taxon>
        <taxon>Euteleostomi</taxon>
        <taxon>Actinopterygii</taxon>
        <taxon>Neopterygii</taxon>
        <taxon>Teleostei</taxon>
        <taxon>Neoteleostei</taxon>
        <taxon>Acanthomorphata</taxon>
        <taxon>Anabantaria</taxon>
        <taxon>Anabantiformes</taxon>
        <taxon>Channoidei</taxon>
        <taxon>Channidae</taxon>
        <taxon>Channa</taxon>
    </lineage>
</organism>
<feature type="region of interest" description="Disordered" evidence="1">
    <location>
        <begin position="42"/>
        <end position="79"/>
    </location>
</feature>
<keyword evidence="3" id="KW-1185">Reference proteome</keyword>
<comment type="caution">
    <text evidence="2">The sequence shown here is derived from an EMBL/GenBank/DDBJ whole genome shotgun (WGS) entry which is preliminary data.</text>
</comment>